<reference evidence="2 3" key="1">
    <citation type="submission" date="2024-03" db="EMBL/GenBank/DDBJ databases">
        <title>Novel species of the genus Variovorax.</title>
        <authorList>
            <person name="Liu Q."/>
            <person name="Xin Y.-H."/>
        </authorList>
    </citation>
    <scope>NUCLEOTIDE SEQUENCE [LARGE SCALE GENOMIC DNA]</scope>
    <source>
        <strain evidence="2 3">KACC 18501</strain>
    </source>
</reference>
<evidence type="ECO:0000313" key="2">
    <source>
        <dbReference type="EMBL" id="MEJ8824318.1"/>
    </source>
</evidence>
<keyword evidence="1" id="KW-0472">Membrane</keyword>
<evidence type="ECO:0000256" key="1">
    <source>
        <dbReference type="SAM" id="Phobius"/>
    </source>
</evidence>
<dbReference type="EMBL" id="JBBKZV010000013">
    <property type="protein sequence ID" value="MEJ8824318.1"/>
    <property type="molecule type" value="Genomic_DNA"/>
</dbReference>
<feature type="transmembrane region" description="Helical" evidence="1">
    <location>
        <begin position="38"/>
        <end position="60"/>
    </location>
</feature>
<accession>A0ABU8W2V1</accession>
<dbReference type="RefSeq" id="WP_340365353.1">
    <property type="nucleotide sequence ID" value="NZ_JBBKZV010000013.1"/>
</dbReference>
<dbReference type="Proteomes" id="UP001363010">
    <property type="component" value="Unassembled WGS sequence"/>
</dbReference>
<gene>
    <name evidence="2" type="ORF">WKW80_20145</name>
</gene>
<comment type="caution">
    <text evidence="2">The sequence shown here is derived from an EMBL/GenBank/DDBJ whole genome shotgun (WGS) entry which is preliminary data.</text>
</comment>
<keyword evidence="1" id="KW-1133">Transmembrane helix</keyword>
<proteinExistence type="predicted"/>
<keyword evidence="3" id="KW-1185">Reference proteome</keyword>
<sequence length="63" mass="7435">MPSDHETNFGWWVDKPERPSRPAAFTGVKRHSRKADFVWRYLVTIVVLMFAFILAMVYLAKHL</sequence>
<name>A0ABU8W2V1_9BURK</name>
<evidence type="ECO:0000313" key="3">
    <source>
        <dbReference type="Proteomes" id="UP001363010"/>
    </source>
</evidence>
<organism evidence="2 3">
    <name type="scientific">Variovorax humicola</name>
    <dbReference type="NCBI Taxonomy" id="1769758"/>
    <lineage>
        <taxon>Bacteria</taxon>
        <taxon>Pseudomonadati</taxon>
        <taxon>Pseudomonadota</taxon>
        <taxon>Betaproteobacteria</taxon>
        <taxon>Burkholderiales</taxon>
        <taxon>Comamonadaceae</taxon>
        <taxon>Variovorax</taxon>
    </lineage>
</organism>
<protein>
    <submittedName>
        <fullName evidence="2">Uncharacterized protein</fullName>
    </submittedName>
</protein>
<keyword evidence="1" id="KW-0812">Transmembrane</keyword>